<dbReference type="OrthoDB" id="5377001at2"/>
<evidence type="ECO:0000313" key="2">
    <source>
        <dbReference type="EMBL" id="MXP48147.1"/>
    </source>
</evidence>
<keyword evidence="3" id="KW-1185">Reference proteome</keyword>
<dbReference type="InterPro" id="IPR036291">
    <property type="entry name" value="NAD(P)-bd_dom_sf"/>
</dbReference>
<reference evidence="2 3" key="1">
    <citation type="submission" date="2019-12" db="EMBL/GenBank/DDBJ databases">
        <title>Genomic-based taxomic classification of the family Erythrobacteraceae.</title>
        <authorList>
            <person name="Xu L."/>
        </authorList>
    </citation>
    <scope>NUCLEOTIDE SEQUENCE [LARGE SCALE GENOMIC DNA]</scope>
    <source>
        <strain evidence="2 3">SW-109</strain>
    </source>
</reference>
<dbReference type="GO" id="GO:0005737">
    <property type="term" value="C:cytoplasm"/>
    <property type="evidence" value="ECO:0007669"/>
    <property type="project" value="TreeGrafter"/>
</dbReference>
<name>A0A6I4V1V9_9SPHN</name>
<dbReference type="InterPro" id="IPR051783">
    <property type="entry name" value="NAD(P)-dependent_oxidoreduct"/>
</dbReference>
<dbReference type="InterPro" id="IPR013120">
    <property type="entry name" value="FAR_NAD-bd"/>
</dbReference>
<dbReference type="Proteomes" id="UP000471435">
    <property type="component" value="Unassembled WGS sequence"/>
</dbReference>
<evidence type="ECO:0000313" key="3">
    <source>
        <dbReference type="Proteomes" id="UP000471435"/>
    </source>
</evidence>
<dbReference type="PANTHER" id="PTHR48079:SF6">
    <property type="entry name" value="NAD(P)-BINDING DOMAIN-CONTAINING PROTEIN-RELATED"/>
    <property type="match status" value="1"/>
</dbReference>
<dbReference type="GO" id="GO:0004029">
    <property type="term" value="F:aldehyde dehydrogenase (NAD+) activity"/>
    <property type="evidence" value="ECO:0007669"/>
    <property type="project" value="TreeGrafter"/>
</dbReference>
<dbReference type="CDD" id="cd05263">
    <property type="entry name" value="MupV_like_SDR_e"/>
    <property type="match status" value="1"/>
</dbReference>
<accession>A0A6I4V1V9</accession>
<dbReference type="Gene3D" id="3.40.50.720">
    <property type="entry name" value="NAD(P)-binding Rossmann-like Domain"/>
    <property type="match status" value="1"/>
</dbReference>
<comment type="caution">
    <text evidence="2">The sequence shown here is derived from an EMBL/GenBank/DDBJ whole genome shotgun (WGS) entry which is preliminary data.</text>
</comment>
<dbReference type="PANTHER" id="PTHR48079">
    <property type="entry name" value="PROTEIN YEEZ"/>
    <property type="match status" value="1"/>
</dbReference>
<dbReference type="EMBL" id="WTYP01000002">
    <property type="protein sequence ID" value="MXP48147.1"/>
    <property type="molecule type" value="Genomic_DNA"/>
</dbReference>
<protein>
    <submittedName>
        <fullName evidence="2">NAD-dependent epimerase/dehydratase family protein</fullName>
    </submittedName>
</protein>
<feature type="domain" description="Thioester reductase (TE)" evidence="1">
    <location>
        <begin position="6"/>
        <end position="222"/>
    </location>
</feature>
<proteinExistence type="predicted"/>
<gene>
    <name evidence="2" type="ORF">GRI43_12190</name>
</gene>
<dbReference type="Pfam" id="PF07993">
    <property type="entry name" value="NAD_binding_4"/>
    <property type="match status" value="1"/>
</dbReference>
<organism evidence="2 3">
    <name type="scientific">Pontixanthobacter luteolus</name>
    <dbReference type="NCBI Taxonomy" id="295089"/>
    <lineage>
        <taxon>Bacteria</taxon>
        <taxon>Pseudomonadati</taxon>
        <taxon>Pseudomonadota</taxon>
        <taxon>Alphaproteobacteria</taxon>
        <taxon>Sphingomonadales</taxon>
        <taxon>Erythrobacteraceae</taxon>
        <taxon>Pontixanthobacter</taxon>
    </lineage>
</organism>
<dbReference type="SUPFAM" id="SSF51735">
    <property type="entry name" value="NAD(P)-binding Rossmann-fold domains"/>
    <property type="match status" value="1"/>
</dbReference>
<sequence length="344" mass="37123">MLKIFLTGAAGLIGGEVAARLLAQGHSVTAMVHNNRDIRANDGSEVQPDEVVTGDVSKPLFGWDKSEWDRLTGGHDLLIHCAATVRFDLDEETYRAVNTGGAANALEFARSGEMPILHVSTAYVCGTRDGRILEEDRVPDRGFANGYEASKASAEKLVRASGVPFAIARPSIVVGESGTGRIRQFDTTYAAFKLIAEGRVRHMPARSGATLDFVPLDHVAAGITALAGNMRRAQGGAYHLVSGTPIPVQAFTDGIAAFPQFHRPQLVEPDDFDPSVLPPLERRLYKRVAGLYASYFQRNPQFDDRAAQEMTGLVCPATGPEYLHQLIQYCVDVGFLAGAEIAAE</sequence>
<evidence type="ECO:0000259" key="1">
    <source>
        <dbReference type="Pfam" id="PF07993"/>
    </source>
</evidence>
<dbReference type="AlphaFoldDB" id="A0A6I4V1V9"/>